<evidence type="ECO:0000313" key="3">
    <source>
        <dbReference type="EMBL" id="OAN16299.1"/>
    </source>
</evidence>
<evidence type="ECO:0000256" key="1">
    <source>
        <dbReference type="ARBA" id="ARBA00023125"/>
    </source>
</evidence>
<dbReference type="InterPro" id="IPR001387">
    <property type="entry name" value="Cro/C1-type_HTH"/>
</dbReference>
<dbReference type="EMBL" id="LVVL01000001">
    <property type="protein sequence ID" value="OAN16299.1"/>
    <property type="molecule type" value="Genomic_DNA"/>
</dbReference>
<dbReference type="SUPFAM" id="SSF47413">
    <property type="entry name" value="lambda repressor-like DNA-binding domains"/>
    <property type="match status" value="1"/>
</dbReference>
<feature type="domain" description="HTH cro/C1-type" evidence="2">
    <location>
        <begin position="4"/>
        <end position="58"/>
    </location>
</feature>
<dbReference type="Gene3D" id="1.10.260.40">
    <property type="entry name" value="lambda repressor-like DNA-binding domains"/>
    <property type="match status" value="1"/>
</dbReference>
<protein>
    <submittedName>
        <fullName evidence="3">Transcriptional regulator</fullName>
    </submittedName>
</protein>
<keyword evidence="4" id="KW-1185">Reference proteome</keyword>
<dbReference type="SMART" id="SM00530">
    <property type="entry name" value="HTH_XRE"/>
    <property type="match status" value="1"/>
</dbReference>
<dbReference type="CDD" id="cd00093">
    <property type="entry name" value="HTH_XRE"/>
    <property type="match status" value="1"/>
</dbReference>
<sequence>MSPMKSKRMEQGWTQQQLADRVKVTRQTIALIEARKFNPSLKLCLEIAYALHTDLNTLFWEEADE</sequence>
<dbReference type="PROSITE" id="PS50943">
    <property type="entry name" value="HTH_CROC1"/>
    <property type="match status" value="1"/>
</dbReference>
<proteinExistence type="predicted"/>
<dbReference type="PANTHER" id="PTHR46558">
    <property type="entry name" value="TRACRIPTIONAL REGULATORY PROTEIN-RELATED-RELATED"/>
    <property type="match status" value="1"/>
</dbReference>
<accession>A0ABX2VDJ5</accession>
<keyword evidence="1" id="KW-0238">DNA-binding</keyword>
<dbReference type="InterPro" id="IPR010982">
    <property type="entry name" value="Lambda_DNA-bd_dom_sf"/>
</dbReference>
<name>A0ABX2VDJ5_9BACL</name>
<evidence type="ECO:0000313" key="4">
    <source>
        <dbReference type="Proteomes" id="UP000078447"/>
    </source>
</evidence>
<organism evidence="3 4">
    <name type="scientific">Exiguobacterium undae</name>
    <dbReference type="NCBI Taxonomy" id="169177"/>
    <lineage>
        <taxon>Bacteria</taxon>
        <taxon>Bacillati</taxon>
        <taxon>Bacillota</taxon>
        <taxon>Bacilli</taxon>
        <taxon>Bacillales</taxon>
        <taxon>Bacillales Family XII. Incertae Sedis</taxon>
        <taxon>Exiguobacterium</taxon>
    </lineage>
</organism>
<dbReference type="PANTHER" id="PTHR46558:SF5">
    <property type="entry name" value="TRANSCRIPTION REGULATOR"/>
    <property type="match status" value="1"/>
</dbReference>
<reference evidence="3 4" key="1">
    <citation type="submission" date="2016-03" db="EMBL/GenBank/DDBJ databases">
        <authorList>
            <person name="Cho S.-Y."/>
            <person name="Lim S."/>
            <person name="Kim H."/>
            <person name="Soh E.H."/>
            <person name="Moon J.S."/>
        </authorList>
    </citation>
    <scope>NUCLEOTIDE SEQUENCE [LARGE SCALE GENOMIC DNA]</scope>
    <source>
        <strain evidence="3 4">KCTC 3810</strain>
    </source>
</reference>
<dbReference type="Proteomes" id="UP000078447">
    <property type="component" value="Unassembled WGS sequence"/>
</dbReference>
<comment type="caution">
    <text evidence="3">The sequence shown here is derived from an EMBL/GenBank/DDBJ whole genome shotgun (WGS) entry which is preliminary data.</text>
</comment>
<gene>
    <name evidence="3" type="ORF">A3783_05595</name>
</gene>
<evidence type="ECO:0000259" key="2">
    <source>
        <dbReference type="PROSITE" id="PS50943"/>
    </source>
</evidence>
<dbReference type="Pfam" id="PF01381">
    <property type="entry name" value="HTH_3"/>
    <property type="match status" value="1"/>
</dbReference>